<evidence type="ECO:0000313" key="8">
    <source>
        <dbReference type="EMBL" id="KAG9321121.1"/>
    </source>
</evidence>
<keyword evidence="2" id="KW-0677">Repeat</keyword>
<evidence type="ECO:0000256" key="6">
    <source>
        <dbReference type="SAM" id="MobiDB-lite"/>
    </source>
</evidence>
<dbReference type="Proteomes" id="UP000717515">
    <property type="component" value="Unassembled WGS sequence"/>
</dbReference>
<reference evidence="8" key="1">
    <citation type="submission" date="2021-07" db="EMBL/GenBank/DDBJ databases">
        <title>Draft genome of Mortierella alpina, strain LL118, isolated from an aspen leaf litter sample.</title>
        <authorList>
            <person name="Yang S."/>
            <person name="Vinatzer B.A."/>
        </authorList>
    </citation>
    <scope>NUCLEOTIDE SEQUENCE</scope>
    <source>
        <strain evidence="8">LL118</strain>
    </source>
</reference>
<evidence type="ECO:0000259" key="7">
    <source>
        <dbReference type="PROSITE" id="PS50103"/>
    </source>
</evidence>
<dbReference type="GO" id="GO:0008270">
    <property type="term" value="F:zinc ion binding"/>
    <property type="evidence" value="ECO:0007669"/>
    <property type="project" value="UniProtKB-KW"/>
</dbReference>
<evidence type="ECO:0000256" key="4">
    <source>
        <dbReference type="ARBA" id="ARBA00022833"/>
    </source>
</evidence>
<name>A0A9P8A1L1_MORAP</name>
<keyword evidence="1 5" id="KW-0479">Metal-binding</keyword>
<dbReference type="InterPro" id="IPR036855">
    <property type="entry name" value="Znf_CCCH_sf"/>
</dbReference>
<gene>
    <name evidence="8" type="ORF">KVV02_000703</name>
</gene>
<dbReference type="EMBL" id="JAIFTL010000229">
    <property type="protein sequence ID" value="KAG9321121.1"/>
    <property type="molecule type" value="Genomic_DNA"/>
</dbReference>
<dbReference type="InterPro" id="IPR045877">
    <property type="entry name" value="ZFP36-like"/>
</dbReference>
<organism evidence="8 9">
    <name type="scientific">Mortierella alpina</name>
    <name type="common">Oleaginous fungus</name>
    <name type="synonym">Mortierella renispora</name>
    <dbReference type="NCBI Taxonomy" id="64518"/>
    <lineage>
        <taxon>Eukaryota</taxon>
        <taxon>Fungi</taxon>
        <taxon>Fungi incertae sedis</taxon>
        <taxon>Mucoromycota</taxon>
        <taxon>Mortierellomycotina</taxon>
        <taxon>Mortierellomycetes</taxon>
        <taxon>Mortierellales</taxon>
        <taxon>Mortierellaceae</taxon>
        <taxon>Mortierella</taxon>
    </lineage>
</organism>
<dbReference type="SMART" id="SM00356">
    <property type="entry name" value="ZnF_C3H1"/>
    <property type="match status" value="1"/>
</dbReference>
<dbReference type="SUPFAM" id="SSF90229">
    <property type="entry name" value="CCCH zinc finger"/>
    <property type="match status" value="1"/>
</dbReference>
<feature type="domain" description="C3H1-type" evidence="7">
    <location>
        <begin position="121"/>
        <end position="149"/>
    </location>
</feature>
<keyword evidence="4 5" id="KW-0862">Zinc</keyword>
<feature type="region of interest" description="Disordered" evidence="6">
    <location>
        <begin position="84"/>
        <end position="117"/>
    </location>
</feature>
<evidence type="ECO:0000256" key="5">
    <source>
        <dbReference type="PROSITE-ProRule" id="PRU00723"/>
    </source>
</evidence>
<evidence type="ECO:0000256" key="1">
    <source>
        <dbReference type="ARBA" id="ARBA00022723"/>
    </source>
</evidence>
<dbReference type="Gene3D" id="4.10.1000.10">
    <property type="entry name" value="Zinc finger, CCCH-type"/>
    <property type="match status" value="1"/>
</dbReference>
<dbReference type="Pfam" id="PF00642">
    <property type="entry name" value="zf-CCCH"/>
    <property type="match status" value="1"/>
</dbReference>
<comment type="caution">
    <text evidence="8">The sequence shown here is derived from an EMBL/GenBank/DDBJ whole genome shotgun (WGS) entry which is preliminary data.</text>
</comment>
<dbReference type="PANTHER" id="PTHR12547:SF18">
    <property type="entry name" value="PROTEIN TIS11"/>
    <property type="match status" value="1"/>
</dbReference>
<dbReference type="GO" id="GO:0003729">
    <property type="term" value="F:mRNA binding"/>
    <property type="evidence" value="ECO:0007669"/>
    <property type="project" value="InterPro"/>
</dbReference>
<feature type="region of interest" description="Disordered" evidence="6">
    <location>
        <begin position="211"/>
        <end position="248"/>
    </location>
</feature>
<feature type="compositionally biased region" description="Low complexity" evidence="6">
    <location>
        <begin position="217"/>
        <end position="244"/>
    </location>
</feature>
<protein>
    <recommendedName>
        <fullName evidence="7">C3H1-type domain-containing protein</fullName>
    </recommendedName>
</protein>
<dbReference type="InterPro" id="IPR000571">
    <property type="entry name" value="Znf_CCCH"/>
</dbReference>
<evidence type="ECO:0000313" key="9">
    <source>
        <dbReference type="Proteomes" id="UP000717515"/>
    </source>
</evidence>
<dbReference type="AlphaFoldDB" id="A0A9P8A1L1"/>
<evidence type="ECO:0000256" key="3">
    <source>
        <dbReference type="ARBA" id="ARBA00022771"/>
    </source>
</evidence>
<proteinExistence type="predicted"/>
<dbReference type="PROSITE" id="PS50103">
    <property type="entry name" value="ZF_C3H1"/>
    <property type="match status" value="1"/>
</dbReference>
<dbReference type="PANTHER" id="PTHR12547">
    <property type="entry name" value="CCCH ZINC FINGER/TIS11-RELATED"/>
    <property type="match status" value="1"/>
</dbReference>
<sequence>MFSNPLPGLTLLKASSELFIPSSYRTKASLMTLSSESQMLRSQHSWTQRLFRVDTADNFGAESAFGVKPINVHWRPHTLISSTVPASKECRKSNSDSSRPQSESHRRMGDHSSGNWSPPPNYKTEFCMKFQEFGYCSFEDRCQFVHHPHELQRRSRALTYKTQPCWSGANCPYQKNHTRCIYLHCDETAEMFDQQRGISFAKVQKIMAKKETKQLRQQQQQQQPHDVVPTQARPATPARAPSPAIKAGDVGVTPLQGGNAMDIPPVRQIENFPWSGLWARSQDSGTESSSFSSFSSISSFLSASSDASFSSTTLTSDKSCRSLKPLIIPSTLYGVLLPAAPTKESNTVVSTAATMPELFSPGVMPVFEIPFPSHEQIDEWKDPCFMNEDLAAVSRTGRAPKILLDPQPTPHIRTTPKLPSAANISSDPLKTKKTSAVRQCTSSSSLFTLALKWSAGEDRERCSSKSGCFYELW</sequence>
<accession>A0A9P8A1L1</accession>
<feature type="zinc finger region" description="C3H1-type" evidence="5">
    <location>
        <begin position="121"/>
        <end position="149"/>
    </location>
</feature>
<keyword evidence="3 5" id="KW-0863">Zinc-finger</keyword>
<evidence type="ECO:0000256" key="2">
    <source>
        <dbReference type="ARBA" id="ARBA00022737"/>
    </source>
</evidence>